<feature type="chain" id="PRO_5015479693" evidence="1">
    <location>
        <begin position="22"/>
        <end position="136"/>
    </location>
</feature>
<dbReference type="Proteomes" id="UP000238426">
    <property type="component" value="Unassembled WGS sequence"/>
</dbReference>
<organism evidence="2 3">
    <name type="scientific">Aurantibacter aestuarii</name>
    <dbReference type="NCBI Taxonomy" id="1266046"/>
    <lineage>
        <taxon>Bacteria</taxon>
        <taxon>Pseudomonadati</taxon>
        <taxon>Bacteroidota</taxon>
        <taxon>Flavobacteriia</taxon>
        <taxon>Flavobacteriales</taxon>
        <taxon>Flavobacteriaceae</taxon>
        <taxon>Aurantibacter</taxon>
    </lineage>
</organism>
<comment type="caution">
    <text evidence="2">The sequence shown here is derived from an EMBL/GenBank/DDBJ whole genome shotgun (WGS) entry which is preliminary data.</text>
</comment>
<gene>
    <name evidence="2" type="ORF">C7H52_03310</name>
</gene>
<evidence type="ECO:0000256" key="1">
    <source>
        <dbReference type="SAM" id="SignalP"/>
    </source>
</evidence>
<name>A0A2T1ND02_9FLAO</name>
<evidence type="ECO:0000313" key="2">
    <source>
        <dbReference type="EMBL" id="PSG90322.1"/>
    </source>
</evidence>
<accession>A0A2T1ND02</accession>
<feature type="signal peptide" evidence="1">
    <location>
        <begin position="1"/>
        <end position="21"/>
    </location>
</feature>
<dbReference type="RefSeq" id="WP_106462462.1">
    <property type="nucleotide sequence ID" value="NZ_PXOQ01000007.1"/>
</dbReference>
<keyword evidence="1" id="KW-0732">Signal</keyword>
<dbReference type="AlphaFoldDB" id="A0A2T1ND02"/>
<reference evidence="2 3" key="1">
    <citation type="submission" date="2018-03" db="EMBL/GenBank/DDBJ databases">
        <title>Mesoflavibacter sp. HG37 and Mesoflavibacter sp. HG96 sp.nov., two marine bacteria isolated from seawater of Western Pacific Ocean.</title>
        <authorList>
            <person name="Cheng H."/>
            <person name="Wu Y.-H."/>
            <person name="Guo L.-L."/>
            <person name="Xu X.-W."/>
        </authorList>
    </citation>
    <scope>NUCLEOTIDE SEQUENCE [LARGE SCALE GENOMIC DNA]</scope>
    <source>
        <strain evidence="2 3">KCTC 32269</strain>
    </source>
</reference>
<keyword evidence="3" id="KW-1185">Reference proteome</keyword>
<protein>
    <submittedName>
        <fullName evidence="2">Uncharacterized protein</fullName>
    </submittedName>
</protein>
<sequence>MKKLLVLSVFVFLLCSTSIIAQNSWGSWRTTDCLKGLDFRVKRGDYNKYAKKYKWFIEYKNRYRDNIHFSTIAVSPDRRSEIRSSGKTTNRLHADGNGGTVQTYFLIDASSSIYVHINRIRINEKDYGVDYYDCDN</sequence>
<dbReference type="OrthoDB" id="1361499at2"/>
<proteinExistence type="predicted"/>
<evidence type="ECO:0000313" key="3">
    <source>
        <dbReference type="Proteomes" id="UP000238426"/>
    </source>
</evidence>
<dbReference type="EMBL" id="PXOQ01000007">
    <property type="protein sequence ID" value="PSG90322.1"/>
    <property type="molecule type" value="Genomic_DNA"/>
</dbReference>